<comment type="caution">
    <text evidence="1">The sequence shown here is derived from an EMBL/GenBank/DDBJ whole genome shotgun (WGS) entry which is preliminary data.</text>
</comment>
<dbReference type="EMBL" id="AJIL01000078">
    <property type="protein sequence ID" value="KNE96744.1"/>
    <property type="molecule type" value="Genomic_DNA"/>
</dbReference>
<accession>A0A0L0VCM7</accession>
<protein>
    <submittedName>
        <fullName evidence="1">Uncharacterized protein</fullName>
    </submittedName>
</protein>
<evidence type="ECO:0000313" key="1">
    <source>
        <dbReference type="EMBL" id="KNE96744.1"/>
    </source>
</evidence>
<gene>
    <name evidence="1" type="ORF">PSTG_10017</name>
</gene>
<proteinExistence type="predicted"/>
<reference evidence="2" key="1">
    <citation type="submission" date="2014-03" db="EMBL/GenBank/DDBJ databases">
        <title>The Genome Sequence of Puccinia striiformis f. sp. tritici PST-78.</title>
        <authorList>
            <consortium name="The Broad Institute Genome Sequencing Platform"/>
            <person name="Cuomo C."/>
            <person name="Hulbert S."/>
            <person name="Chen X."/>
            <person name="Walker B."/>
            <person name="Young S.K."/>
            <person name="Zeng Q."/>
            <person name="Gargeya S."/>
            <person name="Fitzgerald M."/>
            <person name="Haas B."/>
            <person name="Abouelleil A."/>
            <person name="Alvarado L."/>
            <person name="Arachchi H.M."/>
            <person name="Berlin A.M."/>
            <person name="Chapman S.B."/>
            <person name="Goldberg J."/>
            <person name="Griggs A."/>
            <person name="Gujja S."/>
            <person name="Hansen M."/>
            <person name="Howarth C."/>
            <person name="Imamovic A."/>
            <person name="Larimer J."/>
            <person name="McCowan C."/>
            <person name="Montmayeur A."/>
            <person name="Murphy C."/>
            <person name="Neiman D."/>
            <person name="Pearson M."/>
            <person name="Priest M."/>
            <person name="Roberts A."/>
            <person name="Saif S."/>
            <person name="Shea T."/>
            <person name="Sisk P."/>
            <person name="Sykes S."/>
            <person name="Wortman J."/>
            <person name="Nusbaum C."/>
            <person name="Birren B."/>
        </authorList>
    </citation>
    <scope>NUCLEOTIDE SEQUENCE [LARGE SCALE GENOMIC DNA]</scope>
    <source>
        <strain evidence="2">race PST-78</strain>
    </source>
</reference>
<dbReference type="AlphaFoldDB" id="A0A0L0VCM7"/>
<keyword evidence="2" id="KW-1185">Reference proteome</keyword>
<dbReference type="Proteomes" id="UP000054564">
    <property type="component" value="Unassembled WGS sequence"/>
</dbReference>
<dbReference type="OrthoDB" id="1750432at2759"/>
<evidence type="ECO:0000313" key="2">
    <source>
        <dbReference type="Proteomes" id="UP000054564"/>
    </source>
</evidence>
<name>A0A0L0VCM7_9BASI</name>
<organism evidence="1 2">
    <name type="scientific">Puccinia striiformis f. sp. tritici PST-78</name>
    <dbReference type="NCBI Taxonomy" id="1165861"/>
    <lineage>
        <taxon>Eukaryota</taxon>
        <taxon>Fungi</taxon>
        <taxon>Dikarya</taxon>
        <taxon>Basidiomycota</taxon>
        <taxon>Pucciniomycotina</taxon>
        <taxon>Pucciniomycetes</taxon>
        <taxon>Pucciniales</taxon>
        <taxon>Pucciniaceae</taxon>
        <taxon>Puccinia</taxon>
    </lineage>
</organism>
<sequence length="227" mass="24853">MDMAVEGAKDLELILKNSAASLKPKHTFAPPPPLYHHADSSQQASNAMDVDATTFYPNCCPLAPFEILVEWVCLAQRYAFEEKQKFVEQYQSAPPVPVAIATTDAAAPSPLVLLGPDLHPQPGLAPPKPAPAVYGSEEVYNEFIKSHLATVEVRLNISRTGRIMVPVLFQVSPTRLVVTLVLVDTGVMANFVNKKFIDDNQLPTHIHCIGFDSNKGVRDTVTHDWVG</sequence>